<gene>
    <name evidence="2" type="ORF">PFDSM3638_05865</name>
</gene>
<accession>A0A5C0XSK3</accession>
<proteinExistence type="predicted"/>
<evidence type="ECO:0000313" key="3">
    <source>
        <dbReference type="Proteomes" id="UP000324354"/>
    </source>
</evidence>
<dbReference type="Proteomes" id="UP000324354">
    <property type="component" value="Chromosome"/>
</dbReference>
<dbReference type="Gene3D" id="3.30.460.40">
    <property type="match status" value="1"/>
</dbReference>
<evidence type="ECO:0000313" key="2">
    <source>
        <dbReference type="EMBL" id="QEK78824.1"/>
    </source>
</evidence>
<dbReference type="InterPro" id="IPR045792">
    <property type="entry name" value="DUF6036"/>
</dbReference>
<reference evidence="2 3" key="1">
    <citation type="submission" date="2017-08" db="EMBL/GenBank/DDBJ databases">
        <title>Resequencing and Reannotation of the genome of Pyrococcus furiosus type strain DSM3638.</title>
        <authorList>
            <person name="Reichelt R.M."/>
            <person name="Bunk B."/>
        </authorList>
    </citation>
    <scope>NUCLEOTIDE SEQUENCE [LARGE SCALE GENOMIC DNA]</scope>
    <source>
        <strain evidence="2 3">DSM 3638</strain>
    </source>
</reference>
<sequence length="191" mass="22108">MSLTVIYQSHKMKMVNLMEIPEELKEVLNVLRSMNAKAYLIGARALLMHGAIARTTKDIDLMITIENLSILRENLTNELRKRGFTVQWRSWGLLVKTKSGIEIDINTPMLLLDKEFESRATKIAENLYLPSLEDLIVTKLMSLERKDYSDIKEVFKLAGKIDFDYLCKRIKEANLEKEFNKIAKRIGVKKC</sequence>
<dbReference type="InterPro" id="IPR043519">
    <property type="entry name" value="NT_sf"/>
</dbReference>
<protein>
    <recommendedName>
        <fullName evidence="1">DUF6036 domain-containing protein</fullName>
    </recommendedName>
</protein>
<dbReference type="SUPFAM" id="SSF81301">
    <property type="entry name" value="Nucleotidyltransferase"/>
    <property type="match status" value="1"/>
</dbReference>
<dbReference type="EMBL" id="CP023154">
    <property type="protein sequence ID" value="QEK78824.1"/>
    <property type="molecule type" value="Genomic_DNA"/>
</dbReference>
<dbReference type="AlphaFoldDB" id="A0A5C0XSK3"/>
<name>A0A5C0XSK3_PYRFU</name>
<organism evidence="2 3">
    <name type="scientific">Pyrococcus furiosus (strain ATCC 43587 / DSM 3638 / JCM 8422 / Vc1)</name>
    <dbReference type="NCBI Taxonomy" id="186497"/>
    <lineage>
        <taxon>Archaea</taxon>
        <taxon>Methanobacteriati</taxon>
        <taxon>Methanobacteriota</taxon>
        <taxon>Thermococci</taxon>
        <taxon>Thermococcales</taxon>
        <taxon>Thermococcaceae</taxon>
        <taxon>Pyrococcus</taxon>
    </lineage>
</organism>
<dbReference type="Pfam" id="PF19502">
    <property type="entry name" value="DUF6036"/>
    <property type="match status" value="1"/>
</dbReference>
<evidence type="ECO:0000259" key="1">
    <source>
        <dbReference type="Pfam" id="PF19502"/>
    </source>
</evidence>
<feature type="domain" description="DUF6036" evidence="1">
    <location>
        <begin position="16"/>
        <end position="173"/>
    </location>
</feature>